<dbReference type="Pfam" id="PF07714">
    <property type="entry name" value="PK_Tyr_Ser-Thr"/>
    <property type="match status" value="1"/>
</dbReference>
<dbReference type="Gene3D" id="1.10.510.10">
    <property type="entry name" value="Transferase(Phosphotransferase) domain 1"/>
    <property type="match status" value="1"/>
</dbReference>
<gene>
    <name evidence="5" type="ORF">C1645_711822</name>
    <name evidence="4" type="ORF">C1645_840896</name>
</gene>
<dbReference type="InterPro" id="IPR051681">
    <property type="entry name" value="Ser/Thr_Kinases-Pseudokinases"/>
</dbReference>
<dbReference type="AlphaFoldDB" id="A0A397SAJ7"/>
<evidence type="ECO:0000313" key="5">
    <source>
        <dbReference type="EMBL" id="RIA90997.1"/>
    </source>
</evidence>
<comment type="caution">
    <text evidence="4">The sequence shown here is derived from an EMBL/GenBank/DDBJ whole genome shotgun (WGS) entry which is preliminary data.</text>
</comment>
<keyword evidence="1" id="KW-0547">Nucleotide-binding</keyword>
<dbReference type="EMBL" id="QKYT01001350">
    <property type="protein sequence ID" value="RIA79354.1"/>
    <property type="molecule type" value="Genomic_DNA"/>
</dbReference>
<keyword evidence="4" id="KW-0808">Transferase</keyword>
<dbReference type="PROSITE" id="PS50011">
    <property type="entry name" value="PROTEIN_KINASE_DOM"/>
    <property type="match status" value="1"/>
</dbReference>
<dbReference type="InterPro" id="IPR000719">
    <property type="entry name" value="Prot_kinase_dom"/>
</dbReference>
<dbReference type="OrthoDB" id="2791079at2759"/>
<evidence type="ECO:0000256" key="1">
    <source>
        <dbReference type="ARBA" id="ARBA00022741"/>
    </source>
</evidence>
<accession>A0A397SAJ7</accession>
<evidence type="ECO:0000259" key="3">
    <source>
        <dbReference type="PROSITE" id="PS50011"/>
    </source>
</evidence>
<keyword evidence="6" id="KW-1185">Reference proteome</keyword>
<reference evidence="4 6" key="1">
    <citation type="submission" date="2018-06" db="EMBL/GenBank/DDBJ databases">
        <title>Comparative genomics reveals the genomic features of Rhizophagus irregularis, R. cerebriforme, R. diaphanum and Gigaspora rosea, and their symbiotic lifestyle signature.</title>
        <authorList>
            <person name="Morin E."/>
            <person name="San Clemente H."/>
            <person name="Chen E.C.H."/>
            <person name="De La Providencia I."/>
            <person name="Hainaut M."/>
            <person name="Kuo A."/>
            <person name="Kohler A."/>
            <person name="Murat C."/>
            <person name="Tang N."/>
            <person name="Roy S."/>
            <person name="Loubradou J."/>
            <person name="Henrissat B."/>
            <person name="Grigoriev I.V."/>
            <person name="Corradi N."/>
            <person name="Roux C."/>
            <person name="Martin F.M."/>
        </authorList>
    </citation>
    <scope>NUCLEOTIDE SEQUENCE [LARGE SCALE GENOMIC DNA]</scope>
    <source>
        <strain evidence="4 6">DAOM 227022</strain>
    </source>
</reference>
<dbReference type="PANTHER" id="PTHR44329:SF298">
    <property type="entry name" value="MIXED LINEAGE KINASE DOMAIN-LIKE PROTEIN"/>
    <property type="match status" value="1"/>
</dbReference>
<dbReference type="GO" id="GO:0005524">
    <property type="term" value="F:ATP binding"/>
    <property type="evidence" value="ECO:0007669"/>
    <property type="project" value="UniProtKB-KW"/>
</dbReference>
<name>A0A397SAJ7_9GLOM</name>
<dbReference type="PANTHER" id="PTHR44329">
    <property type="entry name" value="SERINE/THREONINE-PROTEIN KINASE TNNI3K-RELATED"/>
    <property type="match status" value="1"/>
</dbReference>
<dbReference type="EMBL" id="QKYT01000165">
    <property type="protein sequence ID" value="RIA90997.1"/>
    <property type="molecule type" value="Genomic_DNA"/>
</dbReference>
<proteinExistence type="predicted"/>
<dbReference type="InterPro" id="IPR001245">
    <property type="entry name" value="Ser-Thr/Tyr_kinase_cat_dom"/>
</dbReference>
<dbReference type="SUPFAM" id="SSF56112">
    <property type="entry name" value="Protein kinase-like (PK-like)"/>
    <property type="match status" value="1"/>
</dbReference>
<dbReference type="InterPro" id="IPR011009">
    <property type="entry name" value="Kinase-like_dom_sf"/>
</dbReference>
<evidence type="ECO:0000313" key="4">
    <source>
        <dbReference type="EMBL" id="RIA79354.1"/>
    </source>
</evidence>
<feature type="domain" description="Protein kinase" evidence="3">
    <location>
        <begin position="134"/>
        <end position="407"/>
    </location>
</feature>
<protein>
    <submittedName>
        <fullName evidence="4">Kinase-like domain-containing protein</fullName>
    </submittedName>
</protein>
<sequence length="475" mass="56006">MRRKEVYAAIERSYITMNKKNHNDITKQHEFRKKYIIDDKSLTDDEKLEAINMLNGNYNFDKIRCNIGPKKICQDCNNESLAITYCEYCIRIYLEEKFSTWTSKNDEIDNLIQKCQNKSLAPNRIVEWIPYNRLKDIKYFTKGGCSEIFMATWIDGYFNEWDPKEKRLKRAGTHEVILKILKNVEDANRNWFDEAILHLTISNKWAEIVLCNGLTQDPKTGDYMIVMERMDSDLRDYLKLYRNKLTWKKKIKIVFDIVEALYFIHEEKVIHRDLHSGNILYFHGYNSWYISDLGFCGPADNPSSSIYGNLPYIAPEVILEKKYTQASDIYSIGIIMWEISSGYPPFYNCKHNYDLAMDIINGKRPKIAKETETPREYKELMEQCWNSDPSKRPKIDVLFDGIEKMWIDSYNITETNTLKVTNLELINSLQNSQLYFSNFSSKVYNSNDLPSKVDLEEFHTKPYDFNIPSNNSSEL</sequence>
<dbReference type="GO" id="GO:0004674">
    <property type="term" value="F:protein serine/threonine kinase activity"/>
    <property type="evidence" value="ECO:0007669"/>
    <property type="project" value="TreeGrafter"/>
</dbReference>
<keyword evidence="4" id="KW-0418">Kinase</keyword>
<keyword evidence="2" id="KW-0067">ATP-binding</keyword>
<organism evidence="4 6">
    <name type="scientific">Glomus cerebriforme</name>
    <dbReference type="NCBI Taxonomy" id="658196"/>
    <lineage>
        <taxon>Eukaryota</taxon>
        <taxon>Fungi</taxon>
        <taxon>Fungi incertae sedis</taxon>
        <taxon>Mucoromycota</taxon>
        <taxon>Glomeromycotina</taxon>
        <taxon>Glomeromycetes</taxon>
        <taxon>Glomerales</taxon>
        <taxon>Glomeraceae</taxon>
        <taxon>Glomus</taxon>
    </lineage>
</organism>
<evidence type="ECO:0000313" key="6">
    <source>
        <dbReference type="Proteomes" id="UP000265703"/>
    </source>
</evidence>
<dbReference type="Proteomes" id="UP000265703">
    <property type="component" value="Unassembled WGS sequence"/>
</dbReference>
<evidence type="ECO:0000256" key="2">
    <source>
        <dbReference type="ARBA" id="ARBA00022840"/>
    </source>
</evidence>
<dbReference type="PRINTS" id="PR00109">
    <property type="entry name" value="TYRKINASE"/>
</dbReference>